<proteinExistence type="predicted"/>
<comment type="caution">
    <text evidence="2">The sequence shown here is derived from an EMBL/GenBank/DDBJ whole genome shotgun (WGS) entry which is preliminary data.</text>
</comment>
<feature type="domain" description="Transposase MuDR plant" evidence="1">
    <location>
        <begin position="112"/>
        <end position="172"/>
    </location>
</feature>
<evidence type="ECO:0000313" key="2">
    <source>
        <dbReference type="EMBL" id="KAK1374864.1"/>
    </source>
</evidence>
<gene>
    <name evidence="2" type="ORF">POM88_031057</name>
</gene>
<dbReference type="EMBL" id="JAUIZM010000007">
    <property type="protein sequence ID" value="KAK1374864.1"/>
    <property type="molecule type" value="Genomic_DNA"/>
</dbReference>
<dbReference type="AlphaFoldDB" id="A0AAD8HXX8"/>
<evidence type="ECO:0000259" key="1">
    <source>
        <dbReference type="Pfam" id="PF03108"/>
    </source>
</evidence>
<name>A0AAD8HXX8_9APIA</name>
<dbReference type="Pfam" id="PF03108">
    <property type="entry name" value="DBD_Tnp_Mut"/>
    <property type="match status" value="1"/>
</dbReference>
<dbReference type="Proteomes" id="UP001237642">
    <property type="component" value="Unassembled WGS sequence"/>
</dbReference>
<dbReference type="PANTHER" id="PTHR31973:SF189">
    <property type="entry name" value="TRANSPOSASE, MUDR, PLANT, MULE TRANSPOSASE DOMAIN PROTEIN-RELATED"/>
    <property type="match status" value="1"/>
</dbReference>
<sequence length="211" mass="25095">MNVGNGAYNMRVEDTDNRGEYERNVTRTETRSKKKHDPVIMGEKPQWDDFFQYEREINLKSCFLSMLIIKNLGVKEYKKMQKKTIRTMIHLMHQALNHLIQVTMKQIIEFQPGMIFTAREHLRDSIRNYGVAKQRMVFMKRCDSKRMQAKCRDGCNWELWASKMQNDQAFKIKTYKKEHNCIIVNKQRMVKADWLAKQFGIVLSEATVYGD</sequence>
<organism evidence="2 3">
    <name type="scientific">Heracleum sosnowskyi</name>
    <dbReference type="NCBI Taxonomy" id="360622"/>
    <lineage>
        <taxon>Eukaryota</taxon>
        <taxon>Viridiplantae</taxon>
        <taxon>Streptophyta</taxon>
        <taxon>Embryophyta</taxon>
        <taxon>Tracheophyta</taxon>
        <taxon>Spermatophyta</taxon>
        <taxon>Magnoliopsida</taxon>
        <taxon>eudicotyledons</taxon>
        <taxon>Gunneridae</taxon>
        <taxon>Pentapetalae</taxon>
        <taxon>asterids</taxon>
        <taxon>campanulids</taxon>
        <taxon>Apiales</taxon>
        <taxon>Apiaceae</taxon>
        <taxon>Apioideae</taxon>
        <taxon>apioid superclade</taxon>
        <taxon>Tordylieae</taxon>
        <taxon>Tordyliinae</taxon>
        <taxon>Heracleum</taxon>
    </lineage>
</organism>
<keyword evidence="3" id="KW-1185">Reference proteome</keyword>
<dbReference type="PANTHER" id="PTHR31973">
    <property type="entry name" value="POLYPROTEIN, PUTATIVE-RELATED"/>
    <property type="match status" value="1"/>
</dbReference>
<dbReference type="InterPro" id="IPR004332">
    <property type="entry name" value="Transposase_MuDR"/>
</dbReference>
<evidence type="ECO:0000313" key="3">
    <source>
        <dbReference type="Proteomes" id="UP001237642"/>
    </source>
</evidence>
<accession>A0AAD8HXX8</accession>
<protein>
    <recommendedName>
        <fullName evidence="1">Transposase MuDR plant domain-containing protein</fullName>
    </recommendedName>
</protein>
<reference evidence="2" key="1">
    <citation type="submission" date="2023-02" db="EMBL/GenBank/DDBJ databases">
        <title>Genome of toxic invasive species Heracleum sosnowskyi carries increased number of genes despite the absence of recent whole-genome duplications.</title>
        <authorList>
            <person name="Schelkunov M."/>
            <person name="Shtratnikova V."/>
            <person name="Makarenko M."/>
            <person name="Klepikova A."/>
            <person name="Omelchenko D."/>
            <person name="Novikova G."/>
            <person name="Obukhova E."/>
            <person name="Bogdanov V."/>
            <person name="Penin A."/>
            <person name="Logacheva M."/>
        </authorList>
    </citation>
    <scope>NUCLEOTIDE SEQUENCE</scope>
    <source>
        <strain evidence="2">Hsosn_3</strain>
        <tissue evidence="2">Leaf</tissue>
    </source>
</reference>
<reference evidence="2" key="2">
    <citation type="submission" date="2023-05" db="EMBL/GenBank/DDBJ databases">
        <authorList>
            <person name="Schelkunov M.I."/>
        </authorList>
    </citation>
    <scope>NUCLEOTIDE SEQUENCE</scope>
    <source>
        <strain evidence="2">Hsosn_3</strain>
        <tissue evidence="2">Leaf</tissue>
    </source>
</reference>